<dbReference type="AlphaFoldDB" id="A0A430AQY5"/>
<reference evidence="1 2" key="1">
    <citation type="submission" date="2017-05" db="EMBL/GenBank/DDBJ databases">
        <title>Vagococcus spp. assemblies.</title>
        <authorList>
            <person name="Gulvik C.A."/>
        </authorList>
    </citation>
    <scope>NUCLEOTIDE SEQUENCE [LARGE SCALE GENOMIC DNA]</scope>
    <source>
        <strain evidence="1 2">LMG 24798</strain>
    </source>
</reference>
<protein>
    <submittedName>
        <fullName evidence="1">Transcriptional regulator</fullName>
    </submittedName>
</protein>
<keyword evidence="2" id="KW-1185">Reference proteome</keyword>
<dbReference type="InterPro" id="IPR009693">
    <property type="entry name" value="Glucitol_operon_activator"/>
</dbReference>
<comment type="caution">
    <text evidence="1">The sequence shown here is derived from an EMBL/GenBank/DDBJ whole genome shotgun (WGS) entry which is preliminary data.</text>
</comment>
<evidence type="ECO:0000313" key="1">
    <source>
        <dbReference type="EMBL" id="RSU10455.1"/>
    </source>
</evidence>
<dbReference type="OrthoDB" id="9096700at2"/>
<organism evidence="1 2">
    <name type="scientific">Vagococcus acidifermentans</name>
    <dbReference type="NCBI Taxonomy" id="564710"/>
    <lineage>
        <taxon>Bacteria</taxon>
        <taxon>Bacillati</taxon>
        <taxon>Bacillota</taxon>
        <taxon>Bacilli</taxon>
        <taxon>Lactobacillales</taxon>
        <taxon>Enterococcaceae</taxon>
        <taxon>Vagococcus</taxon>
    </lineage>
</organism>
<dbReference type="RefSeq" id="WP_126814285.1">
    <property type="nucleotide sequence ID" value="NZ_NGKC01000012.1"/>
</dbReference>
<dbReference type="PIRSF" id="PIRSF011474">
    <property type="entry name" value="Glucitol_operon_activator"/>
    <property type="match status" value="1"/>
</dbReference>
<sequence>MNAIYVLGALVLGAYILQVIFGLKQIKHFNAVYQMLRRQGKVAIGRYAGKIKAGTIVMFAVDEEGIIIEAVKMQGVTVMAKFKRMPRYLHLAIESLTPDHEVVKQENKLMRRTIANAREIYLRVQAGDYREETPPSPFASLALHIKIWMNRVQTTLKRGVE</sequence>
<name>A0A430AQY5_9ENTE</name>
<accession>A0A430AQY5</accession>
<evidence type="ECO:0000313" key="2">
    <source>
        <dbReference type="Proteomes" id="UP000286773"/>
    </source>
</evidence>
<dbReference type="EMBL" id="NGKC01000012">
    <property type="protein sequence ID" value="RSU10455.1"/>
    <property type="molecule type" value="Genomic_DNA"/>
</dbReference>
<proteinExistence type="predicted"/>
<dbReference type="Pfam" id="PF06923">
    <property type="entry name" value="GutM"/>
    <property type="match status" value="1"/>
</dbReference>
<dbReference type="Proteomes" id="UP000286773">
    <property type="component" value="Unassembled WGS sequence"/>
</dbReference>
<gene>
    <name evidence="1" type="ORF">CBF27_10600</name>
</gene>